<accession>D7WDD1</accession>
<dbReference type="Pfam" id="PF01183">
    <property type="entry name" value="Glyco_hydro_25"/>
    <property type="match status" value="1"/>
</dbReference>
<dbReference type="STRING" id="585529.HMPREF0291_11819"/>
<feature type="signal peptide" evidence="4">
    <location>
        <begin position="1"/>
        <end position="29"/>
    </location>
</feature>
<feature type="chain" id="PRO_5003108156" evidence="4">
    <location>
        <begin position="30"/>
        <end position="357"/>
    </location>
</feature>
<evidence type="ECO:0000256" key="3">
    <source>
        <dbReference type="ARBA" id="ARBA00023295"/>
    </source>
</evidence>
<dbReference type="RefSeq" id="WP_005290518.1">
    <property type="nucleotide sequence ID" value="NZ_CM000961.1"/>
</dbReference>
<evidence type="ECO:0000313" key="6">
    <source>
        <dbReference type="Proteomes" id="UP000004208"/>
    </source>
</evidence>
<reference evidence="5" key="1">
    <citation type="submission" date="2010-06" db="EMBL/GenBank/DDBJ databases">
        <authorList>
            <person name="Muzny D."/>
            <person name="Qin X."/>
            <person name="Buhay C."/>
            <person name="Dugan-Rocha S."/>
            <person name="Ding Y."/>
            <person name="Chen G."/>
            <person name="Hawes A."/>
            <person name="Holder M."/>
            <person name="Jhangiani S."/>
            <person name="Johnson A."/>
            <person name="Khan Z."/>
            <person name="Li Z."/>
            <person name="Liu W."/>
            <person name="Liu X."/>
            <person name="Perez L."/>
            <person name="Shen H."/>
            <person name="Wang Q."/>
            <person name="Watt J."/>
            <person name="Xi L."/>
            <person name="Xin Y."/>
            <person name="Zhou J."/>
            <person name="Deng J."/>
            <person name="Jiang H."/>
            <person name="Liu Y."/>
            <person name="Qu J."/>
            <person name="Song X.-Z."/>
            <person name="Zhang L."/>
            <person name="Villasana D."/>
            <person name="Johnson A."/>
            <person name="Liu J."/>
            <person name="Liyanage D."/>
            <person name="Lorensuhewa L."/>
            <person name="Robinson T."/>
            <person name="Song A."/>
            <person name="Song B.-B."/>
            <person name="Dinh H."/>
            <person name="Thornton R."/>
            <person name="Coyle M."/>
            <person name="Francisco L."/>
            <person name="Jackson L."/>
            <person name="Javaid M."/>
            <person name="Korchina V."/>
            <person name="Kovar C."/>
            <person name="Mata R."/>
            <person name="Mathew T."/>
            <person name="Ngo R."/>
            <person name="Nguyen L."/>
            <person name="Nguyen N."/>
            <person name="Okwuonu G."/>
            <person name="Ongeri F."/>
            <person name="Pham C."/>
            <person name="Simmons D."/>
            <person name="Wilczek-Boney K."/>
            <person name="Hale W."/>
            <person name="Jakkamsetti A."/>
            <person name="Pham P."/>
            <person name="Ruth R."/>
            <person name="San Lucas F."/>
            <person name="Warren J."/>
            <person name="Zhang J."/>
            <person name="Zhao Z."/>
            <person name="Zhou C."/>
            <person name="Zhu D."/>
            <person name="Lee S."/>
            <person name="Bess C."/>
            <person name="Blankenburg K."/>
            <person name="Forbes L."/>
            <person name="Fu Q."/>
            <person name="Gubbala S."/>
            <person name="Hirani K."/>
            <person name="Jayaseelan J.C."/>
            <person name="Lara F."/>
            <person name="Munidasa M."/>
            <person name="Palculict T."/>
            <person name="Patil S."/>
            <person name="Pu L.-L."/>
            <person name="Saada N."/>
            <person name="Tang L."/>
            <person name="Weissenberger G."/>
            <person name="Zhu Y."/>
            <person name="Hemphill L."/>
            <person name="Shang Y."/>
            <person name="Youmans B."/>
            <person name="Ayvaz T."/>
            <person name="Ross M."/>
            <person name="Santibanez J."/>
            <person name="Aqrawi P."/>
            <person name="Gross S."/>
            <person name="Joshi V."/>
            <person name="Fowler G."/>
            <person name="Nazareth L."/>
            <person name="Reid J."/>
            <person name="Worley K."/>
            <person name="Petrosino J."/>
            <person name="Highlander S."/>
            <person name="Gibbs R."/>
        </authorList>
    </citation>
    <scope>NUCLEOTIDE SEQUENCE [LARGE SCALE GENOMIC DNA]</scope>
    <source>
        <strain evidence="5">ATCC 33030</strain>
    </source>
</reference>
<evidence type="ECO:0000313" key="5">
    <source>
        <dbReference type="EMBL" id="EFK54162.1"/>
    </source>
</evidence>
<gene>
    <name evidence="5" type="ORF">HMPREF0291_11819</name>
</gene>
<dbReference type="SMART" id="SM00641">
    <property type="entry name" value="Glyco_25"/>
    <property type="match status" value="1"/>
</dbReference>
<dbReference type="GO" id="GO:0003796">
    <property type="term" value="F:lysozyme activity"/>
    <property type="evidence" value="ECO:0007669"/>
    <property type="project" value="InterPro"/>
</dbReference>
<dbReference type="GO" id="GO:0009253">
    <property type="term" value="P:peptidoglycan catabolic process"/>
    <property type="evidence" value="ECO:0007669"/>
    <property type="project" value="InterPro"/>
</dbReference>
<dbReference type="PANTHER" id="PTHR34135:SF2">
    <property type="entry name" value="LYSOZYME"/>
    <property type="match status" value="1"/>
</dbReference>
<dbReference type="GO" id="GO:0016998">
    <property type="term" value="P:cell wall macromolecule catabolic process"/>
    <property type="evidence" value="ECO:0007669"/>
    <property type="project" value="InterPro"/>
</dbReference>
<dbReference type="EMBL" id="ACLJ02000003">
    <property type="protein sequence ID" value="EFK54162.1"/>
    <property type="molecule type" value="Genomic_DNA"/>
</dbReference>
<proteinExistence type="inferred from homology"/>
<dbReference type="HOGENOM" id="CLU_045649_0_0_11"/>
<dbReference type="Gene3D" id="3.20.20.80">
    <property type="entry name" value="Glycosidases"/>
    <property type="match status" value="1"/>
</dbReference>
<dbReference type="AlphaFoldDB" id="D7WDD1"/>
<dbReference type="GO" id="GO:0016052">
    <property type="term" value="P:carbohydrate catabolic process"/>
    <property type="evidence" value="ECO:0007669"/>
    <property type="project" value="TreeGrafter"/>
</dbReference>
<comment type="caution">
    <text evidence="5">The sequence shown here is derived from an EMBL/GenBank/DDBJ whole genome shotgun (WGS) entry which is preliminary data.</text>
</comment>
<dbReference type="Proteomes" id="UP000004208">
    <property type="component" value="Unassembled WGS sequence"/>
</dbReference>
<keyword evidence="2 5" id="KW-0378">Hydrolase</keyword>
<dbReference type="eggNOG" id="COG3757">
    <property type="taxonomic scope" value="Bacteria"/>
</dbReference>
<dbReference type="InterPro" id="IPR017853">
    <property type="entry name" value="GH"/>
</dbReference>
<comment type="similarity">
    <text evidence="1">Belongs to the glycosyl hydrolase 25 family.</text>
</comment>
<evidence type="ECO:0000256" key="1">
    <source>
        <dbReference type="ARBA" id="ARBA00010646"/>
    </source>
</evidence>
<dbReference type="PROSITE" id="PS51904">
    <property type="entry name" value="GLYCOSYL_HYDROL_F25_2"/>
    <property type="match status" value="1"/>
</dbReference>
<name>D7WDD1_9CORY</name>
<keyword evidence="6" id="KW-1185">Reference proteome</keyword>
<evidence type="ECO:0000256" key="4">
    <source>
        <dbReference type="SAM" id="SignalP"/>
    </source>
</evidence>
<keyword evidence="3" id="KW-0326">Glycosidase</keyword>
<organism evidence="5 6">
    <name type="scientific">Corynebacterium genitalium ATCC 33030</name>
    <dbReference type="NCBI Taxonomy" id="585529"/>
    <lineage>
        <taxon>Bacteria</taxon>
        <taxon>Bacillati</taxon>
        <taxon>Actinomycetota</taxon>
        <taxon>Actinomycetes</taxon>
        <taxon>Mycobacteriales</taxon>
        <taxon>Corynebacteriaceae</taxon>
        <taxon>Corynebacterium</taxon>
    </lineage>
</organism>
<dbReference type="InterPro" id="IPR002053">
    <property type="entry name" value="Glyco_hydro_25"/>
</dbReference>
<dbReference type="CDD" id="cd00599">
    <property type="entry name" value="GH25_muramidase"/>
    <property type="match status" value="1"/>
</dbReference>
<dbReference type="PANTHER" id="PTHR34135">
    <property type="entry name" value="LYSOZYME"/>
    <property type="match status" value="1"/>
</dbReference>
<dbReference type="SUPFAM" id="SSF51445">
    <property type="entry name" value="(Trans)glycosidases"/>
    <property type="match status" value="1"/>
</dbReference>
<evidence type="ECO:0000256" key="2">
    <source>
        <dbReference type="ARBA" id="ARBA00022801"/>
    </source>
</evidence>
<keyword evidence="4" id="KW-0732">Signal</keyword>
<sequence length="357" mass="39032">MMTRSLRPAALFGAVALFATALVAGPVNANTDANFVNGVDVSNHQNTGGETPIDWNAVKGDNQRFAFIKATEGTDFTDKSFHKFAQEAADTGLSVGAYHFARPARDASAQAHHFSNVVNTGPQTALPPVLDLEVDEDLSPKELQDWTRTFLQIVESETGRTPIIYTYRYFWEEKMGGTEEFSNYPLWLAAWQNKAPRPVGGWDKVDIWQRSDNGRISGINTPVDTNMFNGNQGQFARFSAGELNATGGVLEQFQDTKIESEISDSLEVLEKNNTALVAAILGLTTGIVEGQQVEDAAKTFGFDAQDARNIADTARIQVENGELPVEDLNNMMLDSEYSVGDLLILLDNANNQQGSSE</sequence>
<protein>
    <submittedName>
        <fullName evidence="5">Glycosyl hydrolase family 25</fullName>
    </submittedName>
</protein>
<dbReference type="InterPro" id="IPR018077">
    <property type="entry name" value="Glyco_hydro_fam25_subgr"/>
</dbReference>